<dbReference type="KEGG" id="fox:FOXG_18692"/>
<reference evidence="3" key="1">
    <citation type="submission" date="2007-04" db="EMBL/GenBank/DDBJ databases">
        <authorList>
            <consortium name="The Broad Institute Genome Sequencing Platform"/>
            <person name="Birren B."/>
            <person name="Lander E."/>
            <person name="Galagan J."/>
            <person name="Nusbaum C."/>
            <person name="Devon K."/>
            <person name="Ma L.-J."/>
            <person name="Jaffe D."/>
            <person name="Butler J."/>
            <person name="Alvarez P."/>
            <person name="Gnerre S."/>
            <person name="Grabherr M."/>
            <person name="Kleber M."/>
            <person name="Mauceli E."/>
            <person name="Brockman W."/>
            <person name="MacCallum I.A."/>
            <person name="Young S."/>
            <person name="LaButti K."/>
            <person name="DeCaprio D."/>
            <person name="Crawford M."/>
            <person name="Koehrsen M."/>
            <person name="Engels R."/>
            <person name="Montgomery P."/>
            <person name="Pearson M."/>
            <person name="Howarth C."/>
            <person name="Larson L."/>
            <person name="White J."/>
            <person name="O'Leary S."/>
            <person name="Kodira C."/>
            <person name="Zeng Q."/>
            <person name="Yandava C."/>
            <person name="Alvarado L."/>
            <person name="Kistler C."/>
            <person name="Shim W.-B."/>
            <person name="Kang S."/>
            <person name="Woloshuk C."/>
        </authorList>
    </citation>
    <scope>NUCLEOTIDE SEQUENCE</scope>
    <source>
        <strain evidence="3">4287</strain>
    </source>
</reference>
<protein>
    <submittedName>
        <fullName evidence="3">Uncharacterized protein</fullName>
    </submittedName>
</protein>
<name>A0A0J9UM79_FUSO4</name>
<evidence type="ECO:0000313" key="4">
    <source>
        <dbReference type="Proteomes" id="UP000009097"/>
    </source>
</evidence>
<dbReference type="Proteomes" id="UP000009097">
    <property type="component" value="Unassembled WGS sequence"/>
</dbReference>
<organism evidence="3 4">
    <name type="scientific">Fusarium oxysporum f. sp. lycopersici (strain 4287 / CBS 123668 / FGSC 9935 / NRRL 34936)</name>
    <name type="common">Fusarium vascular wilt of tomato</name>
    <dbReference type="NCBI Taxonomy" id="426428"/>
    <lineage>
        <taxon>Eukaryota</taxon>
        <taxon>Fungi</taxon>
        <taxon>Dikarya</taxon>
        <taxon>Ascomycota</taxon>
        <taxon>Pezizomycotina</taxon>
        <taxon>Sordariomycetes</taxon>
        <taxon>Hypocreomycetidae</taxon>
        <taxon>Hypocreales</taxon>
        <taxon>Nectriaceae</taxon>
        <taxon>Fusarium</taxon>
        <taxon>Fusarium oxysporum species complex</taxon>
    </lineage>
</organism>
<dbReference type="OrthoDB" id="4387630at2759"/>
<feature type="chain" id="PRO_5005324192" evidence="2">
    <location>
        <begin position="19"/>
        <end position="144"/>
    </location>
</feature>
<accession>A0A0J9UM79</accession>
<sequence>MPFHTLLLAGIMAMIGHAKKPTKNLNSIYFHGNFTTISGGTGNKFGHDTGLTNTDSARKEPYSEPYSGGASPCANPSMELKINIAISQTDVCGGGSPAGGECDEVATFSIASHTIEVRIRERTGKSMALATRAKTVDNLESERV</sequence>
<evidence type="ECO:0000256" key="1">
    <source>
        <dbReference type="SAM" id="MobiDB-lite"/>
    </source>
</evidence>
<gene>
    <name evidence="3" type="ORF">FOXG_18692</name>
</gene>
<dbReference type="EMBL" id="DS231699">
    <property type="protein sequence ID" value="KNB00345.1"/>
    <property type="molecule type" value="Genomic_DNA"/>
</dbReference>
<dbReference type="VEuPathDB" id="FungiDB:FOXG_18692"/>
<feature type="region of interest" description="Disordered" evidence="1">
    <location>
        <begin position="46"/>
        <end position="71"/>
    </location>
</feature>
<evidence type="ECO:0000313" key="3">
    <source>
        <dbReference type="EMBL" id="KNB00345.1"/>
    </source>
</evidence>
<evidence type="ECO:0000256" key="2">
    <source>
        <dbReference type="SAM" id="SignalP"/>
    </source>
</evidence>
<reference evidence="3" key="2">
    <citation type="journal article" date="2010" name="Nature">
        <title>Comparative genomics reveals mobile pathogenicity chromosomes in Fusarium.</title>
        <authorList>
            <person name="Ma L.J."/>
            <person name="van der Does H.C."/>
            <person name="Borkovich K.A."/>
            <person name="Coleman J.J."/>
            <person name="Daboussi M.J."/>
            <person name="Di Pietro A."/>
            <person name="Dufresne M."/>
            <person name="Freitag M."/>
            <person name="Grabherr M."/>
            <person name="Henrissat B."/>
            <person name="Houterman P.M."/>
            <person name="Kang S."/>
            <person name="Shim W.B."/>
            <person name="Woloshuk C."/>
            <person name="Xie X."/>
            <person name="Xu J.R."/>
            <person name="Antoniw J."/>
            <person name="Baker S.E."/>
            <person name="Bluhm B.H."/>
            <person name="Breakspear A."/>
            <person name="Brown D.W."/>
            <person name="Butchko R.A."/>
            <person name="Chapman S."/>
            <person name="Coulson R."/>
            <person name="Coutinho P.M."/>
            <person name="Danchin E.G."/>
            <person name="Diener A."/>
            <person name="Gale L.R."/>
            <person name="Gardiner D.M."/>
            <person name="Goff S."/>
            <person name="Hammond-Kosack K.E."/>
            <person name="Hilburn K."/>
            <person name="Hua-Van A."/>
            <person name="Jonkers W."/>
            <person name="Kazan K."/>
            <person name="Kodira C.D."/>
            <person name="Koehrsen M."/>
            <person name="Kumar L."/>
            <person name="Lee Y.H."/>
            <person name="Li L."/>
            <person name="Manners J.M."/>
            <person name="Miranda-Saavedra D."/>
            <person name="Mukherjee M."/>
            <person name="Park G."/>
            <person name="Park J."/>
            <person name="Park S.Y."/>
            <person name="Proctor R.H."/>
            <person name="Regev A."/>
            <person name="Ruiz-Roldan M.C."/>
            <person name="Sain D."/>
            <person name="Sakthikumar S."/>
            <person name="Sykes S."/>
            <person name="Schwartz D.C."/>
            <person name="Turgeon B.G."/>
            <person name="Wapinski I."/>
            <person name="Yoder O."/>
            <person name="Young S."/>
            <person name="Zeng Q."/>
            <person name="Zhou S."/>
            <person name="Galagan J."/>
            <person name="Cuomo C.A."/>
            <person name="Kistler H.C."/>
            <person name="Rep M."/>
        </authorList>
    </citation>
    <scope>NUCLEOTIDE SEQUENCE [LARGE SCALE GENOMIC DNA]</scope>
    <source>
        <strain evidence="3">4287</strain>
    </source>
</reference>
<dbReference type="AlphaFoldDB" id="A0A0J9UM79"/>
<keyword evidence="2" id="KW-0732">Signal</keyword>
<proteinExistence type="predicted"/>
<dbReference type="GeneID" id="28959398"/>
<dbReference type="RefSeq" id="XP_018238390.1">
    <property type="nucleotide sequence ID" value="XM_018398831.1"/>
</dbReference>
<feature type="signal peptide" evidence="2">
    <location>
        <begin position="1"/>
        <end position="18"/>
    </location>
</feature>